<dbReference type="EMBL" id="REGN01008448">
    <property type="protein sequence ID" value="RNA03561.1"/>
    <property type="molecule type" value="Genomic_DNA"/>
</dbReference>
<dbReference type="AlphaFoldDB" id="A0A3M7PXT4"/>
<gene>
    <name evidence="2" type="ORF">BpHYR1_040209</name>
</gene>
<comment type="caution">
    <text evidence="2">The sequence shown here is derived from an EMBL/GenBank/DDBJ whole genome shotgun (WGS) entry which is preliminary data.</text>
</comment>
<keyword evidence="1" id="KW-0472">Membrane</keyword>
<dbReference type="Proteomes" id="UP000276133">
    <property type="component" value="Unassembled WGS sequence"/>
</dbReference>
<feature type="transmembrane region" description="Helical" evidence="1">
    <location>
        <begin position="42"/>
        <end position="59"/>
    </location>
</feature>
<name>A0A3M7PXT4_BRAPC</name>
<keyword evidence="3" id="KW-1185">Reference proteome</keyword>
<sequence length="76" mass="9371">MDNFFIRQKTGHKYFKYFTGILLQHYHADGNIMYNKAKKSNFYHTIFMLVAILLFFYLFNTENTLYRIKLDESWKK</sequence>
<evidence type="ECO:0000313" key="3">
    <source>
        <dbReference type="Proteomes" id="UP000276133"/>
    </source>
</evidence>
<keyword evidence="1" id="KW-0812">Transmembrane</keyword>
<evidence type="ECO:0000256" key="1">
    <source>
        <dbReference type="SAM" id="Phobius"/>
    </source>
</evidence>
<keyword evidence="1" id="KW-1133">Transmembrane helix</keyword>
<reference evidence="2 3" key="1">
    <citation type="journal article" date="2018" name="Sci. Rep.">
        <title>Genomic signatures of local adaptation to the degree of environmental predictability in rotifers.</title>
        <authorList>
            <person name="Franch-Gras L."/>
            <person name="Hahn C."/>
            <person name="Garcia-Roger E.M."/>
            <person name="Carmona M.J."/>
            <person name="Serra M."/>
            <person name="Gomez A."/>
        </authorList>
    </citation>
    <scope>NUCLEOTIDE SEQUENCE [LARGE SCALE GENOMIC DNA]</scope>
    <source>
        <strain evidence="2">HYR1</strain>
    </source>
</reference>
<accession>A0A3M7PXT4</accession>
<protein>
    <submittedName>
        <fullName evidence="2">Uncharacterized protein</fullName>
    </submittedName>
</protein>
<proteinExistence type="predicted"/>
<evidence type="ECO:0000313" key="2">
    <source>
        <dbReference type="EMBL" id="RNA03561.1"/>
    </source>
</evidence>
<organism evidence="2 3">
    <name type="scientific">Brachionus plicatilis</name>
    <name type="common">Marine rotifer</name>
    <name type="synonym">Brachionus muelleri</name>
    <dbReference type="NCBI Taxonomy" id="10195"/>
    <lineage>
        <taxon>Eukaryota</taxon>
        <taxon>Metazoa</taxon>
        <taxon>Spiralia</taxon>
        <taxon>Gnathifera</taxon>
        <taxon>Rotifera</taxon>
        <taxon>Eurotatoria</taxon>
        <taxon>Monogononta</taxon>
        <taxon>Pseudotrocha</taxon>
        <taxon>Ploima</taxon>
        <taxon>Brachionidae</taxon>
        <taxon>Brachionus</taxon>
    </lineage>
</organism>